<comment type="caution">
    <text evidence="4">The sequence shown here is derived from an EMBL/GenBank/DDBJ whole genome shotgun (WGS) entry which is preliminary data.</text>
</comment>
<feature type="domain" description="PTS EIIB type-2" evidence="3">
    <location>
        <begin position="4"/>
        <end position="97"/>
    </location>
</feature>
<reference evidence="5" key="1">
    <citation type="submission" date="2016-12" db="EMBL/GenBank/DDBJ databases">
        <authorList>
            <person name="Gulvik C.A."/>
        </authorList>
    </citation>
    <scope>NUCLEOTIDE SEQUENCE [LARGE SCALE GENOMIC DNA]</scope>
    <source>
        <strain evidence="5">NED12-00049-6B</strain>
    </source>
</reference>
<gene>
    <name evidence="4" type="ORF">BU202_05495</name>
</gene>
<dbReference type="GO" id="GO:0008982">
    <property type="term" value="F:protein-N(PI)-phosphohistidine-sugar phosphotransferase activity"/>
    <property type="evidence" value="ECO:0007669"/>
    <property type="project" value="InterPro"/>
</dbReference>
<protein>
    <submittedName>
        <fullName evidence="4">PTS galactitol transporter subunit IIB</fullName>
    </submittedName>
</protein>
<evidence type="ECO:0000256" key="2">
    <source>
        <dbReference type="SAM" id="SignalP"/>
    </source>
</evidence>
<accession>A0A1Q8E811</accession>
<feature type="signal peptide" evidence="2">
    <location>
        <begin position="1"/>
        <end position="20"/>
    </location>
</feature>
<dbReference type="CDD" id="cd05566">
    <property type="entry name" value="PTS_IIB_galactitol"/>
    <property type="match status" value="1"/>
</dbReference>
<dbReference type="PROSITE" id="PS51099">
    <property type="entry name" value="PTS_EIIB_TYPE_2"/>
    <property type="match status" value="1"/>
</dbReference>
<dbReference type="AlphaFoldDB" id="A0A1Q8E811"/>
<name>A0A1Q8E811_9STRE</name>
<dbReference type="InterPro" id="IPR003501">
    <property type="entry name" value="PTS_EIIB_2/3"/>
</dbReference>
<dbReference type="RefSeq" id="WP_075104790.1">
    <property type="nucleotide sequence ID" value="NZ_MSJM01000004.1"/>
</dbReference>
<sequence>MKKITILVACGSGVATSTLAADEVKGVCEEYGITNYSLIKSSMQELTSAAEQADVVLTTSIYRGELDKPYMSVSAFVTGINEEKTRQKLGQLLKEMASE</sequence>
<evidence type="ECO:0000256" key="1">
    <source>
        <dbReference type="ARBA" id="ARBA00022679"/>
    </source>
</evidence>
<dbReference type="SUPFAM" id="SSF52794">
    <property type="entry name" value="PTS system IIB component-like"/>
    <property type="match status" value="1"/>
</dbReference>
<dbReference type="Gene3D" id="3.40.50.2300">
    <property type="match status" value="1"/>
</dbReference>
<dbReference type="Pfam" id="PF02302">
    <property type="entry name" value="PTS_IIB"/>
    <property type="match status" value="1"/>
</dbReference>
<organism evidence="4 5">
    <name type="scientific">Streptococcus cuniculi</name>
    <dbReference type="NCBI Taxonomy" id="1432788"/>
    <lineage>
        <taxon>Bacteria</taxon>
        <taxon>Bacillati</taxon>
        <taxon>Bacillota</taxon>
        <taxon>Bacilli</taxon>
        <taxon>Lactobacillales</taxon>
        <taxon>Streptococcaceae</taxon>
        <taxon>Streptococcus</taxon>
    </lineage>
</organism>
<feature type="chain" id="PRO_5013362369" evidence="2">
    <location>
        <begin position="21"/>
        <end position="99"/>
    </location>
</feature>
<evidence type="ECO:0000313" key="4">
    <source>
        <dbReference type="EMBL" id="OLF47916.1"/>
    </source>
</evidence>
<dbReference type="InterPro" id="IPR013011">
    <property type="entry name" value="PTS_EIIB_2"/>
</dbReference>
<keyword evidence="5" id="KW-1185">Reference proteome</keyword>
<proteinExistence type="predicted"/>
<keyword evidence="2" id="KW-0732">Signal</keyword>
<dbReference type="InterPro" id="IPR036095">
    <property type="entry name" value="PTS_EIIB-like_sf"/>
</dbReference>
<dbReference type="Proteomes" id="UP000186890">
    <property type="component" value="Unassembled WGS sequence"/>
</dbReference>
<dbReference type="OrthoDB" id="6505030at2"/>
<evidence type="ECO:0000313" key="5">
    <source>
        <dbReference type="Proteomes" id="UP000186890"/>
    </source>
</evidence>
<keyword evidence="1" id="KW-0808">Transferase</keyword>
<evidence type="ECO:0000259" key="3">
    <source>
        <dbReference type="PROSITE" id="PS51099"/>
    </source>
</evidence>
<dbReference type="GO" id="GO:0009401">
    <property type="term" value="P:phosphoenolpyruvate-dependent sugar phosphotransferase system"/>
    <property type="evidence" value="ECO:0007669"/>
    <property type="project" value="InterPro"/>
</dbReference>
<dbReference type="EMBL" id="MSJM01000004">
    <property type="protein sequence ID" value="OLF47916.1"/>
    <property type="molecule type" value="Genomic_DNA"/>
</dbReference>